<dbReference type="PANTHER" id="PTHR42776:SF27">
    <property type="entry name" value="DIPEPTIDYL PEPTIDASE FAMILY MEMBER 6"/>
    <property type="match status" value="1"/>
</dbReference>
<dbReference type="AlphaFoldDB" id="M0B0K2"/>
<dbReference type="PRINTS" id="PR00862">
    <property type="entry name" value="PROLIGOPTASE"/>
</dbReference>
<proteinExistence type="predicted"/>
<dbReference type="Pfam" id="PF00326">
    <property type="entry name" value="Peptidase_S9"/>
    <property type="match status" value="1"/>
</dbReference>
<gene>
    <name evidence="4" type="ORF">C482_03506</name>
</gene>
<dbReference type="GO" id="GO:0006508">
    <property type="term" value="P:proteolysis"/>
    <property type="evidence" value="ECO:0007669"/>
    <property type="project" value="InterPro"/>
</dbReference>
<dbReference type="Proteomes" id="UP000011693">
    <property type="component" value="Unassembled WGS sequence"/>
</dbReference>
<dbReference type="InterPro" id="IPR001375">
    <property type="entry name" value="Peptidase_S9_cat"/>
</dbReference>
<name>M0B0K2_9EURY</name>
<feature type="domain" description="Peptidase S9 prolyl oligopeptidase catalytic" evidence="3">
    <location>
        <begin position="161"/>
        <end position="362"/>
    </location>
</feature>
<reference evidence="4 5" key="1">
    <citation type="journal article" date="2014" name="PLoS Genet.">
        <title>Phylogenetically driven sequencing of extremely halophilic archaea reveals strategies for static and dynamic osmo-response.</title>
        <authorList>
            <person name="Becker E.A."/>
            <person name="Seitzer P.M."/>
            <person name="Tritt A."/>
            <person name="Larsen D."/>
            <person name="Krusor M."/>
            <person name="Yao A.I."/>
            <person name="Wu D."/>
            <person name="Madern D."/>
            <person name="Eisen J.A."/>
            <person name="Darling A.E."/>
            <person name="Facciotti M.T."/>
        </authorList>
    </citation>
    <scope>NUCLEOTIDE SEQUENCE [LARGE SCALE GENOMIC DNA]</scope>
    <source>
        <strain evidence="4 5">JCM 10990</strain>
    </source>
</reference>
<evidence type="ECO:0000313" key="5">
    <source>
        <dbReference type="Proteomes" id="UP000011693"/>
    </source>
</evidence>
<evidence type="ECO:0000313" key="4">
    <source>
        <dbReference type="EMBL" id="ELZ04067.1"/>
    </source>
</evidence>
<keyword evidence="5" id="KW-1185">Reference proteome</keyword>
<comment type="caution">
    <text evidence="4">The sequence shown here is derived from an EMBL/GenBank/DDBJ whole genome shotgun (WGS) entry which is preliminary data.</text>
</comment>
<sequence>MSDGYSELFVGELQTPTQADTAPVELPDGVVSGLTIDPAGTQAAMTVSSTNLNDSIYAVELETVADGETPAVERWTVPSSGGVPLEQYHEPELIRYETFDGREIPAFVTLPDDSEAGAGEGEDKETEEREETGTETTPVIVDIHGGPHSQRRPSWQNRPIRQYFLDAGYAIFEPNVRGSSGYGSEYAALDDVEKRMDSVRDIAHGVEWLRDHPEVDANPIVCYGRSYGGFMVLACITEYPDIWAAAVDFVGISNWVTFLENTGDYRRPHREAEYGSLESDRGFLESISPIHKVDQIACPLFIQHGANDRRVPVDEARQIADAVEEQGVSVEICIFGDEGHHTTKLESRIEQFERIGAFLDEHV</sequence>
<dbReference type="SUPFAM" id="SSF53474">
    <property type="entry name" value="alpha/beta-Hydrolases"/>
    <property type="match status" value="1"/>
</dbReference>
<feature type="compositionally biased region" description="Acidic residues" evidence="2">
    <location>
        <begin position="112"/>
        <end position="130"/>
    </location>
</feature>
<dbReference type="Gene3D" id="3.40.50.1820">
    <property type="entry name" value="alpha/beta hydrolase"/>
    <property type="match status" value="1"/>
</dbReference>
<feature type="region of interest" description="Disordered" evidence="2">
    <location>
        <begin position="110"/>
        <end position="154"/>
    </location>
</feature>
<evidence type="ECO:0000256" key="1">
    <source>
        <dbReference type="ARBA" id="ARBA00022801"/>
    </source>
</evidence>
<protein>
    <submittedName>
        <fullName evidence="4">Peptidase S9 prolyl oligopeptidase active site domain-containing protein</fullName>
    </submittedName>
</protein>
<dbReference type="EMBL" id="AOIN01000024">
    <property type="protein sequence ID" value="ELZ04067.1"/>
    <property type="molecule type" value="Genomic_DNA"/>
</dbReference>
<dbReference type="GO" id="GO:0004252">
    <property type="term" value="F:serine-type endopeptidase activity"/>
    <property type="evidence" value="ECO:0007669"/>
    <property type="project" value="InterPro"/>
</dbReference>
<evidence type="ECO:0000259" key="3">
    <source>
        <dbReference type="Pfam" id="PF00326"/>
    </source>
</evidence>
<accession>M0B0K2</accession>
<dbReference type="PANTHER" id="PTHR42776">
    <property type="entry name" value="SERINE PEPTIDASE S9 FAMILY MEMBER"/>
    <property type="match status" value="1"/>
</dbReference>
<dbReference type="PATRIC" id="fig|1227492.4.peg.679"/>
<keyword evidence="1" id="KW-0378">Hydrolase</keyword>
<organism evidence="4 5">
    <name type="scientific">Natrialba chahannaoensis JCM 10990</name>
    <dbReference type="NCBI Taxonomy" id="1227492"/>
    <lineage>
        <taxon>Archaea</taxon>
        <taxon>Methanobacteriati</taxon>
        <taxon>Methanobacteriota</taxon>
        <taxon>Stenosarchaea group</taxon>
        <taxon>Halobacteria</taxon>
        <taxon>Halobacteriales</taxon>
        <taxon>Natrialbaceae</taxon>
        <taxon>Natrialba</taxon>
    </lineage>
</organism>
<dbReference type="InterPro" id="IPR002470">
    <property type="entry name" value="Peptidase_S9A"/>
</dbReference>
<dbReference type="STRING" id="1227492.C482_03506"/>
<evidence type="ECO:0000256" key="2">
    <source>
        <dbReference type="SAM" id="MobiDB-lite"/>
    </source>
</evidence>
<dbReference type="InterPro" id="IPR029058">
    <property type="entry name" value="AB_hydrolase_fold"/>
</dbReference>